<keyword evidence="10" id="KW-1185">Reference proteome</keyword>
<dbReference type="PROSITE" id="PS00854">
    <property type="entry name" value="PROTEASOME_BETA_1"/>
    <property type="match status" value="1"/>
</dbReference>
<evidence type="ECO:0000256" key="2">
    <source>
        <dbReference type="ARBA" id="ARBA00022490"/>
    </source>
</evidence>
<dbReference type="Gene3D" id="3.60.20.10">
    <property type="entry name" value="Glutamine Phosphoribosylpyrophosphate, subunit 1, domain 1"/>
    <property type="match status" value="1"/>
</dbReference>
<dbReference type="EMBL" id="JARBJD010000010">
    <property type="protein sequence ID" value="KAK2962520.1"/>
    <property type="molecule type" value="Genomic_DNA"/>
</dbReference>
<keyword evidence="7" id="KW-0865">Zymogen</keyword>
<sequence>MSASVAPPLPGRHSYKVEGTNINFAHGTTCLAFRCNGFAIAAADSRSTQGETIASQAVTKLIKINDYIISTMAGSAADCQYWSRYVGSESQLFELRNKRRMTVAGASKFYSNILIQYKGRDLSVGSMIVGYDDFGADLFYIDNDGQRVRGDIFACGSGSTFALSVLDQEFRPDLTEDEAVELARKSIYHATHRDSGTGGQINVIVINEKGTNWVVKQDNFELFHKYINDPSPYPLQ</sequence>
<dbReference type="PROSITE" id="PS51476">
    <property type="entry name" value="PROTEASOME_BETA_2"/>
    <property type="match status" value="1"/>
</dbReference>
<evidence type="ECO:0000256" key="5">
    <source>
        <dbReference type="ARBA" id="ARBA00022801"/>
    </source>
</evidence>
<comment type="similarity">
    <text evidence="8">Belongs to the peptidase T1B family.</text>
</comment>
<comment type="caution">
    <text evidence="9">The sequence shown here is derived from an EMBL/GenBank/DDBJ whole genome shotgun (WGS) entry which is preliminary data.</text>
</comment>
<proteinExistence type="inferred from homology"/>
<keyword evidence="5 9" id="KW-0378">Hydrolase</keyword>
<comment type="subcellular location">
    <subcellularLocation>
        <location evidence="8">Cytoplasm</location>
    </subcellularLocation>
    <subcellularLocation>
        <location evidence="8">Nucleus</location>
    </subcellularLocation>
</comment>
<evidence type="ECO:0000256" key="1">
    <source>
        <dbReference type="ARBA" id="ARBA00001198"/>
    </source>
</evidence>
<evidence type="ECO:0000256" key="4">
    <source>
        <dbReference type="ARBA" id="ARBA00022698"/>
    </source>
</evidence>
<dbReference type="PRINTS" id="PR00141">
    <property type="entry name" value="PROTEASOME"/>
</dbReference>
<dbReference type="InterPro" id="IPR023333">
    <property type="entry name" value="Proteasome_suB-type"/>
</dbReference>
<dbReference type="Pfam" id="PF00227">
    <property type="entry name" value="Proteasome"/>
    <property type="match status" value="1"/>
</dbReference>
<name>A0ABQ9YFN7_9EUKA</name>
<gene>
    <name evidence="9" type="ORF">BLNAU_2352</name>
</gene>
<evidence type="ECO:0000313" key="9">
    <source>
        <dbReference type="EMBL" id="KAK2962520.1"/>
    </source>
</evidence>
<evidence type="ECO:0000256" key="6">
    <source>
        <dbReference type="ARBA" id="ARBA00022942"/>
    </source>
</evidence>
<keyword evidence="4" id="KW-0888">Threonine protease</keyword>
<organism evidence="9 10">
    <name type="scientific">Blattamonas nauphoetae</name>
    <dbReference type="NCBI Taxonomy" id="2049346"/>
    <lineage>
        <taxon>Eukaryota</taxon>
        <taxon>Metamonada</taxon>
        <taxon>Preaxostyla</taxon>
        <taxon>Oxymonadida</taxon>
        <taxon>Blattamonas</taxon>
    </lineage>
</organism>
<keyword evidence="8" id="KW-0539">Nucleus</keyword>
<keyword evidence="3" id="KW-0645">Protease</keyword>
<dbReference type="InterPro" id="IPR029055">
    <property type="entry name" value="Ntn_hydrolases_N"/>
</dbReference>
<dbReference type="PANTHER" id="PTHR32194">
    <property type="entry name" value="METALLOPROTEASE TLDD"/>
    <property type="match status" value="1"/>
</dbReference>
<reference evidence="9 10" key="1">
    <citation type="journal article" date="2022" name="bioRxiv">
        <title>Genomics of Preaxostyla Flagellates Illuminates Evolutionary Transitions and the Path Towards Mitochondrial Loss.</title>
        <authorList>
            <person name="Novak L.V.F."/>
            <person name="Treitli S.C."/>
            <person name="Pyrih J."/>
            <person name="Halakuc P."/>
            <person name="Pipaliya S.V."/>
            <person name="Vacek V."/>
            <person name="Brzon O."/>
            <person name="Soukal P."/>
            <person name="Eme L."/>
            <person name="Dacks J.B."/>
            <person name="Karnkowska A."/>
            <person name="Elias M."/>
            <person name="Hampl V."/>
        </authorList>
    </citation>
    <scope>NUCLEOTIDE SEQUENCE [LARGE SCALE GENOMIC DNA]</scope>
    <source>
        <strain evidence="9">NAU3</strain>
        <tissue evidence="9">Gut</tissue>
    </source>
</reference>
<dbReference type="InterPro" id="IPR000243">
    <property type="entry name" value="Pept_T1A_subB"/>
</dbReference>
<evidence type="ECO:0000256" key="8">
    <source>
        <dbReference type="RuleBase" id="RU004203"/>
    </source>
</evidence>
<comment type="subunit">
    <text evidence="8">Component of the proteasome complex.</text>
</comment>
<protein>
    <recommendedName>
        <fullName evidence="8">Proteasome subunit beta</fullName>
    </recommendedName>
</protein>
<evidence type="ECO:0000256" key="7">
    <source>
        <dbReference type="ARBA" id="ARBA00023145"/>
    </source>
</evidence>
<dbReference type="InterPro" id="IPR001353">
    <property type="entry name" value="Proteasome_sua/b"/>
</dbReference>
<keyword evidence="6 8" id="KW-0647">Proteasome</keyword>
<comment type="function">
    <text evidence="8">Component of the proteasome, a multicatalytic proteinase complex which is characterized by its ability to cleave peptides with Arg, Phe, Tyr, Leu, and Glu adjacent to the leaving group at neutral or slightly basic pH. The proteasome has an ATP-dependent proteolytic activity.</text>
</comment>
<evidence type="ECO:0000256" key="3">
    <source>
        <dbReference type="ARBA" id="ARBA00022670"/>
    </source>
</evidence>
<evidence type="ECO:0000313" key="10">
    <source>
        <dbReference type="Proteomes" id="UP001281761"/>
    </source>
</evidence>
<dbReference type="PANTHER" id="PTHR32194:SF3">
    <property type="entry name" value="PROTEASOME SUBUNIT BETA"/>
    <property type="match status" value="1"/>
</dbReference>
<dbReference type="GO" id="GO:0016787">
    <property type="term" value="F:hydrolase activity"/>
    <property type="evidence" value="ECO:0007669"/>
    <property type="project" value="UniProtKB-KW"/>
</dbReference>
<keyword evidence="2 8" id="KW-0963">Cytoplasm</keyword>
<dbReference type="SUPFAM" id="SSF56235">
    <property type="entry name" value="N-terminal nucleophile aminohydrolases (Ntn hydrolases)"/>
    <property type="match status" value="1"/>
</dbReference>
<dbReference type="Proteomes" id="UP001281761">
    <property type="component" value="Unassembled WGS sequence"/>
</dbReference>
<dbReference type="GO" id="GO:0000502">
    <property type="term" value="C:proteasome complex"/>
    <property type="evidence" value="ECO:0007669"/>
    <property type="project" value="UniProtKB-KW"/>
</dbReference>
<dbReference type="InterPro" id="IPR016050">
    <property type="entry name" value="Proteasome_bsu_CS"/>
</dbReference>
<comment type="catalytic activity">
    <reaction evidence="1">
        <text>Cleavage of peptide bonds with very broad specificity.</text>
        <dbReference type="EC" id="3.4.25.1"/>
    </reaction>
</comment>
<accession>A0ABQ9YFN7</accession>